<gene>
    <name evidence="1" type="ORF">MAR_033311</name>
</gene>
<dbReference type="Proteomes" id="UP001164746">
    <property type="component" value="Chromosome 17"/>
</dbReference>
<keyword evidence="2" id="KW-1185">Reference proteome</keyword>
<sequence length="59" mass="6918">MVPAQDNAQDFERILVEVVAVERFEMMLEMVESKKAVEMEPFPNEVVYCTILYHNVLEI</sequence>
<protein>
    <submittedName>
        <fullName evidence="1">Uncharacterized protein</fullName>
    </submittedName>
</protein>
<evidence type="ECO:0000313" key="1">
    <source>
        <dbReference type="EMBL" id="WAR30769.1"/>
    </source>
</evidence>
<dbReference type="EMBL" id="CP111028">
    <property type="protein sequence ID" value="WAR30769.1"/>
    <property type="molecule type" value="Genomic_DNA"/>
</dbReference>
<proteinExistence type="predicted"/>
<accession>A0ABY7GBC0</accession>
<reference evidence="1" key="1">
    <citation type="submission" date="2022-11" db="EMBL/GenBank/DDBJ databases">
        <title>Centuries of genome instability and evolution in soft-shell clam transmissible cancer (bioRxiv).</title>
        <authorList>
            <person name="Hart S.F.M."/>
            <person name="Yonemitsu M.A."/>
            <person name="Giersch R.M."/>
            <person name="Beal B.F."/>
            <person name="Arriagada G."/>
            <person name="Davis B.W."/>
            <person name="Ostrander E.A."/>
            <person name="Goff S.P."/>
            <person name="Metzger M.J."/>
        </authorList>
    </citation>
    <scope>NUCLEOTIDE SEQUENCE</scope>
    <source>
        <strain evidence="1">MELC-2E11</strain>
        <tissue evidence="1">Siphon/mantle</tissue>
    </source>
</reference>
<organism evidence="1 2">
    <name type="scientific">Mya arenaria</name>
    <name type="common">Soft-shell clam</name>
    <dbReference type="NCBI Taxonomy" id="6604"/>
    <lineage>
        <taxon>Eukaryota</taxon>
        <taxon>Metazoa</taxon>
        <taxon>Spiralia</taxon>
        <taxon>Lophotrochozoa</taxon>
        <taxon>Mollusca</taxon>
        <taxon>Bivalvia</taxon>
        <taxon>Autobranchia</taxon>
        <taxon>Heteroconchia</taxon>
        <taxon>Euheterodonta</taxon>
        <taxon>Imparidentia</taxon>
        <taxon>Neoheterodontei</taxon>
        <taxon>Myida</taxon>
        <taxon>Myoidea</taxon>
        <taxon>Myidae</taxon>
        <taxon>Mya</taxon>
    </lineage>
</organism>
<name>A0ABY7GBC0_MYAAR</name>
<evidence type="ECO:0000313" key="2">
    <source>
        <dbReference type="Proteomes" id="UP001164746"/>
    </source>
</evidence>